<dbReference type="InterPro" id="IPR009038">
    <property type="entry name" value="GOLD_dom"/>
</dbReference>
<feature type="compositionally biased region" description="Low complexity" evidence="8">
    <location>
        <begin position="461"/>
        <end position="470"/>
    </location>
</feature>
<dbReference type="InterPro" id="IPR038609">
    <property type="entry name" value="HDA1_su2/3_sf"/>
</dbReference>
<gene>
    <name evidence="13" type="ORF">GQ607_002322</name>
</gene>
<feature type="compositionally biased region" description="Low complexity" evidence="8">
    <location>
        <begin position="757"/>
        <end position="766"/>
    </location>
</feature>
<feature type="region of interest" description="Disordered" evidence="8">
    <location>
        <begin position="270"/>
        <end position="318"/>
    </location>
</feature>
<organism evidence="13 14">
    <name type="scientific">Colletotrichum asianum</name>
    <dbReference type="NCBI Taxonomy" id="702518"/>
    <lineage>
        <taxon>Eukaryota</taxon>
        <taxon>Fungi</taxon>
        <taxon>Dikarya</taxon>
        <taxon>Ascomycota</taxon>
        <taxon>Pezizomycotina</taxon>
        <taxon>Sordariomycetes</taxon>
        <taxon>Hypocreomycetidae</taxon>
        <taxon>Glomerellales</taxon>
        <taxon>Glomerellaceae</taxon>
        <taxon>Colletotrichum</taxon>
        <taxon>Colletotrichum gloeosporioides species complex</taxon>
    </lineage>
</organism>
<feature type="compositionally biased region" description="Basic and acidic residues" evidence="8">
    <location>
        <begin position="1407"/>
        <end position="1416"/>
    </location>
</feature>
<name>A0A8H3ZSP7_9PEZI</name>
<feature type="compositionally biased region" description="Basic and acidic residues" evidence="8">
    <location>
        <begin position="1682"/>
        <end position="1693"/>
    </location>
</feature>
<dbReference type="OrthoDB" id="1929172at2759"/>
<evidence type="ECO:0000256" key="9">
    <source>
        <dbReference type="SAM" id="Phobius"/>
    </source>
</evidence>
<dbReference type="SUPFAM" id="SSF101576">
    <property type="entry name" value="Supernatant protein factor (SPF), C-terminal domain"/>
    <property type="match status" value="1"/>
</dbReference>
<feature type="chain" id="PRO_5035003022" evidence="10">
    <location>
        <begin position="21"/>
        <end position="1755"/>
    </location>
</feature>
<feature type="region of interest" description="Disordered" evidence="8">
    <location>
        <begin position="538"/>
        <end position="632"/>
    </location>
</feature>
<feature type="compositionally biased region" description="Low complexity" evidence="8">
    <location>
        <begin position="669"/>
        <end position="685"/>
    </location>
</feature>
<reference evidence="13 14" key="1">
    <citation type="submission" date="2019-12" db="EMBL/GenBank/DDBJ databases">
        <title>A genome sequence resource for the geographically widespread anthracnose pathogen Colletotrichum asianum.</title>
        <authorList>
            <person name="Meng Y."/>
        </authorList>
    </citation>
    <scope>NUCLEOTIDE SEQUENCE [LARGE SCALE GENOMIC DNA]</scope>
    <source>
        <strain evidence="13 14">ICMP 18580</strain>
    </source>
</reference>
<feature type="compositionally biased region" description="Polar residues" evidence="8">
    <location>
        <begin position="702"/>
        <end position="743"/>
    </location>
</feature>
<feature type="compositionally biased region" description="Acidic residues" evidence="8">
    <location>
        <begin position="438"/>
        <end position="452"/>
    </location>
</feature>
<keyword evidence="14" id="KW-1185">Reference proteome</keyword>
<dbReference type="EMBL" id="WOWK01000007">
    <property type="protein sequence ID" value="KAF0330443.1"/>
    <property type="molecule type" value="Genomic_DNA"/>
</dbReference>
<dbReference type="GO" id="GO:0016020">
    <property type="term" value="C:membrane"/>
    <property type="evidence" value="ECO:0007669"/>
    <property type="project" value="UniProtKB-SubCell"/>
</dbReference>
<evidence type="ECO:0000256" key="8">
    <source>
        <dbReference type="SAM" id="MobiDB-lite"/>
    </source>
</evidence>
<feature type="compositionally biased region" description="Polar residues" evidence="8">
    <location>
        <begin position="278"/>
        <end position="288"/>
    </location>
</feature>
<dbReference type="Proteomes" id="UP000434172">
    <property type="component" value="Unassembled WGS sequence"/>
</dbReference>
<sequence>MRLSAVACGLFACFVSQVAATALTYKIHANEKACFYAKTQKENEKVAFYFAVQSGGSFDIDYVVTGPGNKVILDGSKERQGDFVFTAQQIGDYEFCFNNEMSTFAEKFVDFEIAVENEVRAQLPSKQGASQEQHTTLEETIFKLSGQLSTISRGQKYFRTRENRNFSTVRSTESRIINFSMIQCALIVLMGALQVFIVRFFFQGARKGYPRQADRGTTVILLPERRELGELRVSVISLVCDPARSSKRPIAFLTTCDTLCDYARHTWTPPRQSRRANRTPSSTNTTFSEVVRDLSMPSGARRSSKQQRKKPREPNEPKWYTIKNILDQRQYGGTIEYLIDWDDDKKTGERFPPSWASTAPSKDVTSKAIFDWKKKQEEAYTQYATGSGEPESQREREEGAEDRGASSHSPTVSTPDSSQPIRPPHRRKRLHSERFAEESENSQIEDSEEDEHDLSKRHCSEPPSLLSFSSEFDTDAASDILLEAPSNIFVAIPSKVEFDPTEYLSVSGSQGSTSHGSQPISTQEDEDNQVLLTENLSQRTIPDSQDYSGPDSQESQFAASTIAPITNRGEIISDREIADSQRQSSVGTSLSKTSESQTRLSCAPSGRLSQDVLKQSPLQGSHSEVSQHRQEDPVFSDPVFFTQYFPSQSQHLVIPNTLPSIPESQLPNSESAAPRRSRSASQDSALLAAQAAAQLVQEQESVPASFSDASIPSHQVDSLSGHNDADQSSRSSGARHQESQSSGAPVFLTQPAFDFDSPSSSESSSSQENRTTGTSGGSGQRISQAAYPVDPAQITVSDSQGDSINTQHAQRVVPLPQISASQIGSVSSLTEEEFIPDTVRRKPQQRPLCIDSSLSASDALSHRSVSTTPSGCLLAHLRHNRRRQSLEESFRTCVERRSLPPSNSDSAPAPVVGSNRQSSLPAAMASTGEPMSAIEELLKMQEAAMSGDLGDDSGEHLGQLDGNGSVATGPTDTHDFSMAMENPSLQINSQPPISTNWHMGGAATSSSELPVLTSAPVQPAIQAPASENPPTANPGDIFSGNLMAAETAQQLPMTISPSDISRSIEPDDPLTALHQLDDAPLSILPAEDTATAKSTASSPDVEQYRSGPPTSMDQSEYLVTVSFPANIRPLYLSTIAVYKNEIEQFNRLCRSGEALPDETLVSAIGRLLDQLRDICDLPAPLDSGTIDALAAEDLKKHAMGTNSKYFFVGRFLERLQTSHKKVLIVVRDITIMGYLEAIIGTSDIAYSLKGLHELESDDEHSLNVVLMHTEQTLVDDLSDFDVVIGFDGGIMRTDVLSRWAQMNGRKPMLIRLMTTYSVEHLEPMLGDEMSELDRTNALLIAMFQSRGLISNDEQGEMIDGLTAHFANQVIDPEPNFGWELEPVPTAVLDLYSDSQHQSQMPPTAEELTSRKRKADDGPQEVTKRLRVSPSPGRDGGSIDDTVRGHLNPNPTHVQVRTTQDHLDSLTTKISELEYQLAEKTTLEANLRKHVNSLSKRVKSHDKTINIIQEKHMAALKERSQFEAERDAAKQTEEKALKKSQTWQNKVQKLEEELKKKSATLDEALVDAGTVATEVFKQKTDELEKSLAKIADLEKKLESRDGELSYARDAYQTANHANSELSRENKELKEQVAEFHKQAAGSLAQIQDINSKEQIKEMQRQIAETQAISRDREKELARVEKELRTLKNGRRETRQQSVPRSPRLGMMSPRAPRTAGGSASRGTSPVPYESSGTGSTPVPGMQFLPSNNHRFNHLRE</sequence>
<dbReference type="InterPro" id="IPR000953">
    <property type="entry name" value="Chromo/chromo_shadow_dom"/>
</dbReference>
<evidence type="ECO:0000259" key="11">
    <source>
        <dbReference type="PROSITE" id="PS50013"/>
    </source>
</evidence>
<dbReference type="Gene3D" id="3.40.50.12360">
    <property type="match status" value="1"/>
</dbReference>
<dbReference type="Pfam" id="PF01105">
    <property type="entry name" value="EMP24_GP25L"/>
    <property type="match status" value="1"/>
</dbReference>
<evidence type="ECO:0000313" key="13">
    <source>
        <dbReference type="EMBL" id="KAF0330443.1"/>
    </source>
</evidence>
<dbReference type="PROSITE" id="PS50866">
    <property type="entry name" value="GOLD"/>
    <property type="match status" value="1"/>
</dbReference>
<keyword evidence="5 9" id="KW-1133">Transmembrane helix</keyword>
<feature type="region of interest" description="Disordered" evidence="8">
    <location>
        <begin position="382"/>
        <end position="470"/>
    </location>
</feature>
<evidence type="ECO:0000313" key="14">
    <source>
        <dbReference type="Proteomes" id="UP000434172"/>
    </source>
</evidence>
<feature type="region of interest" description="Disordered" evidence="8">
    <location>
        <begin position="1394"/>
        <end position="1452"/>
    </location>
</feature>
<feature type="compositionally biased region" description="Polar residues" evidence="8">
    <location>
        <begin position="658"/>
        <end position="668"/>
    </location>
</feature>
<dbReference type="PANTHER" id="PTHR22811">
    <property type="entry name" value="TRANSMEMBRANE EMP24 DOMAIN-CONTAINING PROTEIN"/>
    <property type="match status" value="1"/>
</dbReference>
<feature type="region of interest" description="Disordered" evidence="8">
    <location>
        <begin position="504"/>
        <end position="525"/>
    </location>
</feature>
<feature type="compositionally biased region" description="Polar residues" evidence="8">
    <location>
        <begin position="538"/>
        <end position="559"/>
    </location>
</feature>
<evidence type="ECO:0000256" key="5">
    <source>
        <dbReference type="ARBA" id="ARBA00022989"/>
    </source>
</evidence>
<evidence type="ECO:0000256" key="4">
    <source>
        <dbReference type="ARBA" id="ARBA00022729"/>
    </source>
</evidence>
<feature type="region of interest" description="Disordered" evidence="8">
    <location>
        <begin position="1089"/>
        <end position="1113"/>
    </location>
</feature>
<feature type="region of interest" description="Disordered" evidence="8">
    <location>
        <begin position="658"/>
        <end position="685"/>
    </location>
</feature>
<comment type="caution">
    <text evidence="13">The sequence shown here is derived from an EMBL/GenBank/DDBJ whole genome shotgun (WGS) entry which is preliminary data.</text>
</comment>
<feature type="domain" description="Chromo" evidence="11">
    <location>
        <begin position="320"/>
        <end position="384"/>
    </location>
</feature>
<feature type="compositionally biased region" description="Basic and acidic residues" evidence="8">
    <location>
        <begin position="391"/>
        <end position="405"/>
    </location>
</feature>
<dbReference type="SMART" id="SM01190">
    <property type="entry name" value="EMP24_GP25L"/>
    <property type="match status" value="1"/>
</dbReference>
<dbReference type="PROSITE" id="PS50013">
    <property type="entry name" value="CHROMO_2"/>
    <property type="match status" value="1"/>
</dbReference>
<feature type="compositionally biased region" description="Polar residues" evidence="8">
    <location>
        <begin position="612"/>
        <end position="624"/>
    </location>
</feature>
<feature type="region of interest" description="Disordered" evidence="8">
    <location>
        <begin position="699"/>
        <end position="782"/>
    </location>
</feature>
<feature type="region of interest" description="Disordered" evidence="8">
    <location>
        <begin position="1682"/>
        <end position="1755"/>
    </location>
</feature>
<proteinExistence type="inferred from homology"/>
<feature type="compositionally biased region" description="Polar residues" evidence="8">
    <location>
        <begin position="580"/>
        <end position="600"/>
    </location>
</feature>
<protein>
    <submittedName>
        <fullName evidence="13">Endosomal cargo receptor</fullName>
    </submittedName>
</protein>
<comment type="subcellular location">
    <subcellularLocation>
        <location evidence="7">Endomembrane system</location>
        <topology evidence="7">Single-pass membrane protein</topology>
    </subcellularLocation>
    <subcellularLocation>
        <location evidence="1">Membrane</location>
        <topology evidence="1">Single-pass type I membrane protein</topology>
    </subcellularLocation>
</comment>
<evidence type="ECO:0000256" key="6">
    <source>
        <dbReference type="ARBA" id="ARBA00023136"/>
    </source>
</evidence>
<feature type="region of interest" description="Disordered" evidence="8">
    <location>
        <begin position="894"/>
        <end position="928"/>
    </location>
</feature>
<evidence type="ECO:0000256" key="10">
    <source>
        <dbReference type="SAM" id="SignalP"/>
    </source>
</evidence>
<accession>A0A8H3ZSP7</accession>
<feature type="transmembrane region" description="Helical" evidence="9">
    <location>
        <begin position="180"/>
        <end position="202"/>
    </location>
</feature>
<dbReference type="InterPro" id="IPR036598">
    <property type="entry name" value="GOLD_dom_sf"/>
</dbReference>
<evidence type="ECO:0000259" key="12">
    <source>
        <dbReference type="PROSITE" id="PS50866"/>
    </source>
</evidence>
<dbReference type="GO" id="GO:0012505">
    <property type="term" value="C:endomembrane system"/>
    <property type="evidence" value="ECO:0007669"/>
    <property type="project" value="UniProtKB-SubCell"/>
</dbReference>
<comment type="similarity">
    <text evidence="2">Belongs to the EMP24/GP25L family.</text>
</comment>
<feature type="signal peptide" evidence="10">
    <location>
        <begin position="1"/>
        <end position="20"/>
    </location>
</feature>
<evidence type="ECO:0000256" key="3">
    <source>
        <dbReference type="ARBA" id="ARBA00022692"/>
    </source>
</evidence>
<feature type="compositionally biased region" description="Low complexity" evidence="8">
    <location>
        <begin position="505"/>
        <end position="517"/>
    </location>
</feature>
<evidence type="ECO:0000256" key="7">
    <source>
        <dbReference type="ARBA" id="ARBA00037847"/>
    </source>
</evidence>
<feature type="compositionally biased region" description="Polar residues" evidence="8">
    <location>
        <begin position="406"/>
        <end position="420"/>
    </location>
</feature>
<dbReference type="InterPro" id="IPR015720">
    <property type="entry name" value="Emp24-like"/>
</dbReference>
<evidence type="ECO:0000256" key="2">
    <source>
        <dbReference type="ARBA" id="ARBA00007104"/>
    </source>
</evidence>
<feature type="region of interest" description="Disordered" evidence="8">
    <location>
        <begin position="946"/>
        <end position="978"/>
    </location>
</feature>
<keyword evidence="4 10" id="KW-0732">Signal</keyword>
<evidence type="ECO:0000256" key="1">
    <source>
        <dbReference type="ARBA" id="ARBA00004479"/>
    </source>
</evidence>
<keyword evidence="13" id="KW-0675">Receptor</keyword>
<feature type="compositionally biased region" description="Basic residues" evidence="8">
    <location>
        <begin position="302"/>
        <end position="311"/>
    </location>
</feature>
<keyword evidence="6 9" id="KW-0472">Membrane</keyword>
<feature type="compositionally biased region" description="Polar residues" evidence="8">
    <location>
        <begin position="1091"/>
        <end position="1100"/>
    </location>
</feature>
<keyword evidence="3 9" id="KW-0812">Transmembrane</keyword>
<feature type="domain" description="GOLD" evidence="12">
    <location>
        <begin position="32"/>
        <end position="115"/>
    </location>
</feature>